<evidence type="ECO:0000256" key="1">
    <source>
        <dbReference type="SAM" id="MobiDB-lite"/>
    </source>
</evidence>
<organism evidence="2 3">
    <name type="scientific">Anabarilius grahami</name>
    <name type="common">Kanglang fish</name>
    <name type="synonym">Barilius grahami</name>
    <dbReference type="NCBI Taxonomy" id="495550"/>
    <lineage>
        <taxon>Eukaryota</taxon>
        <taxon>Metazoa</taxon>
        <taxon>Chordata</taxon>
        <taxon>Craniata</taxon>
        <taxon>Vertebrata</taxon>
        <taxon>Euteleostomi</taxon>
        <taxon>Actinopterygii</taxon>
        <taxon>Neopterygii</taxon>
        <taxon>Teleostei</taxon>
        <taxon>Ostariophysi</taxon>
        <taxon>Cypriniformes</taxon>
        <taxon>Xenocyprididae</taxon>
        <taxon>Xenocypridinae</taxon>
        <taxon>Xenocypridinae incertae sedis</taxon>
        <taxon>Anabarilius</taxon>
    </lineage>
</organism>
<dbReference type="OrthoDB" id="8905589at2759"/>
<reference evidence="2 3" key="1">
    <citation type="submission" date="2018-10" db="EMBL/GenBank/DDBJ databases">
        <title>Genome assembly for a Yunnan-Guizhou Plateau 3E fish, Anabarilius grahami (Regan), and its evolutionary and genetic applications.</title>
        <authorList>
            <person name="Jiang W."/>
        </authorList>
    </citation>
    <scope>NUCLEOTIDE SEQUENCE [LARGE SCALE GENOMIC DNA]</scope>
    <source>
        <strain evidence="2">AG-KIZ</strain>
        <tissue evidence="2">Muscle</tissue>
    </source>
</reference>
<protein>
    <recommendedName>
        <fullName evidence="4">Retrotransposon gag domain-containing protein</fullName>
    </recommendedName>
</protein>
<feature type="region of interest" description="Disordered" evidence="1">
    <location>
        <begin position="110"/>
        <end position="145"/>
    </location>
</feature>
<proteinExistence type="predicted"/>
<sequence>MDLSEPEVQLGASVAPDPPQWLQAVLSQQNKQLQHAISPLLQRLEVTEASLFALMQQPDASKVARGPHQHEDTTTLAAAPDKTLVTDGDATGPSDAEWLFAAELAVIDRHARSPTSPTSSTPGTDVRPRSRAQGPSHYNSSFNLDPNMYTPLTASVPTPHLTIPRGRAPDGPKAKLDTYDGRDGWDSIIPFERRAVIYRWSTAERVDKLHECLRGAAIRYLCSLPEHIREDYFLLKEQLAFRFGHKEPPTTARRRLGELRQSKETVSEFAEETYSKLPTKSSSGLKNVCLRNAETGREMSAKGGVKVEFRISTKVLEWTVCIAPIRDALLLGLDFLKAADFTIHASGKIFMGSELIPAYISEGKGPDYAISRVMLESDVTVPPECECLVWGVVDDPKPELPAVLEPVSLADGVSSGSIMINMEQRIPVRLCNVTASSRPLSRGVCLGVLIKAYPDAQEEGKRAYSVPVYTQLHEKGGDSVLQDPDSESPDEHNIRRLSSPNALDLPEHLRQLFTSASETLTEQQQEMLVALLRKHQAVFAATDDDLGKFSYDVPL</sequence>
<feature type="region of interest" description="Disordered" evidence="1">
    <location>
        <begin position="60"/>
        <end position="90"/>
    </location>
</feature>
<name>A0A3N0YQC2_ANAGA</name>
<feature type="compositionally biased region" description="Low complexity" evidence="1">
    <location>
        <begin position="113"/>
        <end position="122"/>
    </location>
</feature>
<evidence type="ECO:0008006" key="4">
    <source>
        <dbReference type="Google" id="ProtNLM"/>
    </source>
</evidence>
<dbReference type="AlphaFoldDB" id="A0A3N0YQC2"/>
<keyword evidence="3" id="KW-1185">Reference proteome</keyword>
<comment type="caution">
    <text evidence="2">The sequence shown here is derived from an EMBL/GenBank/DDBJ whole genome shotgun (WGS) entry which is preliminary data.</text>
</comment>
<dbReference type="EMBL" id="RJVU01030878">
    <property type="protein sequence ID" value="ROL48344.1"/>
    <property type="molecule type" value="Genomic_DNA"/>
</dbReference>
<evidence type="ECO:0000313" key="3">
    <source>
        <dbReference type="Proteomes" id="UP000281406"/>
    </source>
</evidence>
<feature type="compositionally biased region" description="Polar residues" evidence="1">
    <location>
        <begin position="136"/>
        <end position="145"/>
    </location>
</feature>
<gene>
    <name evidence="2" type="ORF">DPX16_21830</name>
</gene>
<accession>A0A3N0YQC2</accession>
<evidence type="ECO:0000313" key="2">
    <source>
        <dbReference type="EMBL" id="ROL48344.1"/>
    </source>
</evidence>
<feature type="region of interest" description="Disordered" evidence="1">
    <location>
        <begin position="476"/>
        <end position="500"/>
    </location>
</feature>
<dbReference type="Proteomes" id="UP000281406">
    <property type="component" value="Unassembled WGS sequence"/>
</dbReference>